<reference evidence="1" key="1">
    <citation type="submission" date="2023-07" db="EMBL/GenBank/DDBJ databases">
        <authorList>
            <consortium name="CYATHOMIX"/>
        </authorList>
    </citation>
    <scope>NUCLEOTIDE SEQUENCE</scope>
    <source>
        <strain evidence="1">N/A</strain>
    </source>
</reference>
<dbReference type="Proteomes" id="UP001176961">
    <property type="component" value="Unassembled WGS sequence"/>
</dbReference>
<accession>A0AA36GXN4</accession>
<proteinExistence type="predicted"/>
<name>A0AA36GXN4_CYLNA</name>
<dbReference type="EMBL" id="CATQJL010000223">
    <property type="protein sequence ID" value="CAJ0600219.1"/>
    <property type="molecule type" value="Genomic_DNA"/>
</dbReference>
<keyword evidence="2" id="KW-1185">Reference proteome</keyword>
<sequence>MDCVGKMEVMVDESIGDTDQGDTQCSSEDEVTYVNNNCASTSKEDHTYCRCTKRVHNGNRWHDDSYEEPLYNIRERNTENCHVDNDANRKQATSFSDGKPVKLPNVFVRSDKTWRFQKETVVATCGEDGQFFYHPDPFSPAPPFKGAPSAVKRMQYAAQRIDNRKYRGQRDKVLASDEMDSATCSKCHLRFFLPFRHFKNRITYAVAHFCPLTNPTDSH</sequence>
<evidence type="ECO:0000313" key="2">
    <source>
        <dbReference type="Proteomes" id="UP001176961"/>
    </source>
</evidence>
<gene>
    <name evidence="1" type="ORF">CYNAS_LOCUS12202</name>
</gene>
<evidence type="ECO:0000313" key="1">
    <source>
        <dbReference type="EMBL" id="CAJ0600219.1"/>
    </source>
</evidence>
<dbReference type="AlphaFoldDB" id="A0AA36GXN4"/>
<comment type="caution">
    <text evidence="1">The sequence shown here is derived from an EMBL/GenBank/DDBJ whole genome shotgun (WGS) entry which is preliminary data.</text>
</comment>
<organism evidence="1 2">
    <name type="scientific">Cylicocyclus nassatus</name>
    <name type="common">Nematode worm</name>
    <dbReference type="NCBI Taxonomy" id="53992"/>
    <lineage>
        <taxon>Eukaryota</taxon>
        <taxon>Metazoa</taxon>
        <taxon>Ecdysozoa</taxon>
        <taxon>Nematoda</taxon>
        <taxon>Chromadorea</taxon>
        <taxon>Rhabditida</taxon>
        <taxon>Rhabditina</taxon>
        <taxon>Rhabditomorpha</taxon>
        <taxon>Strongyloidea</taxon>
        <taxon>Strongylidae</taxon>
        <taxon>Cylicocyclus</taxon>
    </lineage>
</organism>
<protein>
    <submittedName>
        <fullName evidence="1">Uncharacterized protein</fullName>
    </submittedName>
</protein>